<dbReference type="EMBL" id="JAVFWL010000003">
    <property type="protein sequence ID" value="KAK6740379.1"/>
    <property type="molecule type" value="Genomic_DNA"/>
</dbReference>
<evidence type="ECO:0000256" key="3">
    <source>
        <dbReference type="ARBA" id="ARBA00022729"/>
    </source>
</evidence>
<dbReference type="InterPro" id="IPR013320">
    <property type="entry name" value="ConA-like_dom_sf"/>
</dbReference>
<dbReference type="SMART" id="SM00282">
    <property type="entry name" value="LamG"/>
    <property type="match status" value="1"/>
</dbReference>
<evidence type="ECO:0008006" key="18">
    <source>
        <dbReference type="Google" id="ProtNLM"/>
    </source>
</evidence>
<evidence type="ECO:0000256" key="4">
    <source>
        <dbReference type="ARBA" id="ARBA00022737"/>
    </source>
</evidence>
<feature type="transmembrane region" description="Helical" evidence="12">
    <location>
        <begin position="3766"/>
        <end position="3787"/>
    </location>
</feature>
<evidence type="ECO:0000256" key="1">
    <source>
        <dbReference type="ARBA" id="ARBA00004167"/>
    </source>
</evidence>
<feature type="domain" description="Cadherin" evidence="15">
    <location>
        <begin position="2325"/>
        <end position="2424"/>
    </location>
</feature>
<feature type="domain" description="Cadherin" evidence="15">
    <location>
        <begin position="2425"/>
        <end position="2528"/>
    </location>
</feature>
<proteinExistence type="predicted"/>
<keyword evidence="7 12" id="KW-0472">Membrane</keyword>
<evidence type="ECO:0000256" key="13">
    <source>
        <dbReference type="SAM" id="SignalP"/>
    </source>
</evidence>
<evidence type="ECO:0000259" key="14">
    <source>
        <dbReference type="PROSITE" id="PS50025"/>
    </source>
</evidence>
<feature type="domain" description="Cadherin" evidence="15">
    <location>
        <begin position="1611"/>
        <end position="1707"/>
    </location>
</feature>
<dbReference type="PANTHER" id="PTHR24027">
    <property type="entry name" value="CADHERIN-23"/>
    <property type="match status" value="1"/>
</dbReference>
<name>A0ABR1CPW4_NECAM</name>
<dbReference type="InterPro" id="IPR000742">
    <property type="entry name" value="EGF"/>
</dbReference>
<dbReference type="PROSITE" id="PS00232">
    <property type="entry name" value="CADHERIN_1"/>
    <property type="match status" value="11"/>
</dbReference>
<feature type="domain" description="Cadherin" evidence="15">
    <location>
        <begin position="234"/>
        <end position="324"/>
    </location>
</feature>
<feature type="domain" description="Cadherin" evidence="15">
    <location>
        <begin position="1708"/>
        <end position="1811"/>
    </location>
</feature>
<keyword evidence="2 12" id="KW-0812">Transmembrane</keyword>
<dbReference type="PROSITE" id="PS00022">
    <property type="entry name" value="EGF_1"/>
    <property type="match status" value="1"/>
</dbReference>
<feature type="domain" description="Cadherin" evidence="15">
    <location>
        <begin position="974"/>
        <end position="1076"/>
    </location>
</feature>
<evidence type="ECO:0000256" key="2">
    <source>
        <dbReference type="ARBA" id="ARBA00022692"/>
    </source>
</evidence>
<evidence type="ECO:0000256" key="12">
    <source>
        <dbReference type="SAM" id="Phobius"/>
    </source>
</evidence>
<feature type="domain" description="Cadherin" evidence="15">
    <location>
        <begin position="1811"/>
        <end position="1916"/>
    </location>
</feature>
<dbReference type="Proteomes" id="UP001303046">
    <property type="component" value="Unassembled WGS sequence"/>
</dbReference>
<dbReference type="Gene3D" id="2.60.120.200">
    <property type="match status" value="1"/>
</dbReference>
<feature type="domain" description="Cadherin" evidence="15">
    <location>
        <begin position="2126"/>
        <end position="2228"/>
    </location>
</feature>
<feature type="domain" description="Cadherin" evidence="15">
    <location>
        <begin position="1917"/>
        <end position="2018"/>
    </location>
</feature>
<feature type="domain" description="Cadherin" evidence="15">
    <location>
        <begin position="1077"/>
        <end position="1174"/>
    </location>
</feature>
<feature type="chain" id="PRO_5046971068" description="Cadherin domain protein" evidence="13">
    <location>
        <begin position="20"/>
        <end position="3911"/>
    </location>
</feature>
<keyword evidence="5 9" id="KW-0106">Calcium</keyword>
<comment type="caution">
    <text evidence="16">The sequence shown here is derived from an EMBL/GenBank/DDBJ whole genome shotgun (WGS) entry which is preliminary data.</text>
</comment>
<evidence type="ECO:0000256" key="11">
    <source>
        <dbReference type="SAM" id="MobiDB-lite"/>
    </source>
</evidence>
<comment type="subcellular location">
    <subcellularLocation>
        <location evidence="1">Membrane</location>
        <topology evidence="1">Single-pass membrane protein</topology>
    </subcellularLocation>
</comment>
<feature type="domain" description="Cadherin" evidence="15">
    <location>
        <begin position="3137"/>
        <end position="3227"/>
    </location>
</feature>
<dbReference type="Pfam" id="PF02210">
    <property type="entry name" value="Laminin_G_2"/>
    <property type="match status" value="1"/>
</dbReference>
<comment type="caution">
    <text evidence="10">Lacks conserved residue(s) required for the propagation of feature annotation.</text>
</comment>
<feature type="domain" description="Cadherin" evidence="15">
    <location>
        <begin position="2229"/>
        <end position="2324"/>
    </location>
</feature>
<reference evidence="16 17" key="1">
    <citation type="submission" date="2023-08" db="EMBL/GenBank/DDBJ databases">
        <title>A Necator americanus chromosomal reference genome.</title>
        <authorList>
            <person name="Ilik V."/>
            <person name="Petrzelkova K.J."/>
            <person name="Pardy F."/>
            <person name="Fuh T."/>
            <person name="Niatou-Singa F.S."/>
            <person name="Gouil Q."/>
            <person name="Baker L."/>
            <person name="Ritchie M.E."/>
            <person name="Jex A.R."/>
            <person name="Gazzola D."/>
            <person name="Li H."/>
            <person name="Toshio Fujiwara R."/>
            <person name="Zhan B."/>
            <person name="Aroian R.V."/>
            <person name="Pafco B."/>
            <person name="Schwarz E.M."/>
        </authorList>
    </citation>
    <scope>NUCLEOTIDE SEQUENCE [LARGE SCALE GENOMIC DNA]</scope>
    <source>
        <strain evidence="16 17">Aroian</strain>
        <tissue evidence="16">Whole animal</tissue>
    </source>
</reference>
<feature type="domain" description="Cadherin" evidence="15">
    <location>
        <begin position="437"/>
        <end position="533"/>
    </location>
</feature>
<dbReference type="Pfam" id="PF00028">
    <property type="entry name" value="Cadherin"/>
    <property type="match status" value="12"/>
</dbReference>
<keyword evidence="8" id="KW-1015">Disulfide bond</keyword>
<evidence type="ECO:0000313" key="16">
    <source>
        <dbReference type="EMBL" id="KAK6740379.1"/>
    </source>
</evidence>
<accession>A0ABR1CPW4</accession>
<dbReference type="PROSITE" id="PS50268">
    <property type="entry name" value="CADHERIN_2"/>
    <property type="match status" value="22"/>
</dbReference>
<dbReference type="PROSITE" id="PS01186">
    <property type="entry name" value="EGF_2"/>
    <property type="match status" value="2"/>
</dbReference>
<dbReference type="InterPro" id="IPR001791">
    <property type="entry name" value="Laminin_G"/>
</dbReference>
<dbReference type="InterPro" id="IPR002126">
    <property type="entry name" value="Cadherin-like_dom"/>
</dbReference>
<feature type="domain" description="Cadherin" evidence="15">
    <location>
        <begin position="534"/>
        <end position="638"/>
    </location>
</feature>
<dbReference type="PROSITE" id="PS50025">
    <property type="entry name" value="LAM_G_DOMAIN"/>
    <property type="match status" value="1"/>
</dbReference>
<feature type="domain" description="Cadherin" evidence="15">
    <location>
        <begin position="2576"/>
        <end position="2674"/>
    </location>
</feature>
<evidence type="ECO:0000256" key="8">
    <source>
        <dbReference type="ARBA" id="ARBA00023157"/>
    </source>
</evidence>
<evidence type="ECO:0000256" key="7">
    <source>
        <dbReference type="ARBA" id="ARBA00023136"/>
    </source>
</evidence>
<keyword evidence="4" id="KW-0677">Repeat</keyword>
<evidence type="ECO:0000256" key="10">
    <source>
        <dbReference type="PROSITE-ProRule" id="PRU00122"/>
    </source>
</evidence>
<dbReference type="InterPro" id="IPR039808">
    <property type="entry name" value="Cadherin"/>
</dbReference>
<dbReference type="InterPro" id="IPR020894">
    <property type="entry name" value="Cadherin_CS"/>
</dbReference>
<feature type="signal peptide" evidence="13">
    <location>
        <begin position="1"/>
        <end position="19"/>
    </location>
</feature>
<organism evidence="16 17">
    <name type="scientific">Necator americanus</name>
    <name type="common">Human hookworm</name>
    <dbReference type="NCBI Taxonomy" id="51031"/>
    <lineage>
        <taxon>Eukaryota</taxon>
        <taxon>Metazoa</taxon>
        <taxon>Ecdysozoa</taxon>
        <taxon>Nematoda</taxon>
        <taxon>Chromadorea</taxon>
        <taxon>Rhabditida</taxon>
        <taxon>Rhabditina</taxon>
        <taxon>Rhabditomorpha</taxon>
        <taxon>Strongyloidea</taxon>
        <taxon>Ancylostomatidae</taxon>
        <taxon>Bunostominae</taxon>
        <taxon>Necator</taxon>
    </lineage>
</organism>
<keyword evidence="17" id="KW-1185">Reference proteome</keyword>
<feature type="domain" description="Cadherin" evidence="15">
    <location>
        <begin position="2020"/>
        <end position="2125"/>
    </location>
</feature>
<dbReference type="SUPFAM" id="SSF49313">
    <property type="entry name" value="Cadherin-like"/>
    <property type="match status" value="21"/>
</dbReference>
<feature type="domain" description="Cadherin" evidence="15">
    <location>
        <begin position="647"/>
        <end position="742"/>
    </location>
</feature>
<feature type="domain" description="Cadherin" evidence="15">
    <location>
        <begin position="2537"/>
        <end position="2576"/>
    </location>
</feature>
<evidence type="ECO:0000259" key="15">
    <source>
        <dbReference type="PROSITE" id="PS50268"/>
    </source>
</evidence>
<dbReference type="Gene3D" id="2.60.40.60">
    <property type="entry name" value="Cadherins"/>
    <property type="match status" value="20"/>
</dbReference>
<dbReference type="CDD" id="cd11304">
    <property type="entry name" value="Cadherin_repeat"/>
    <property type="match status" value="21"/>
</dbReference>
<dbReference type="CDD" id="cd00110">
    <property type="entry name" value="LamG"/>
    <property type="match status" value="1"/>
</dbReference>
<dbReference type="SMART" id="SM00181">
    <property type="entry name" value="EGF"/>
    <property type="match status" value="3"/>
</dbReference>
<evidence type="ECO:0000256" key="6">
    <source>
        <dbReference type="ARBA" id="ARBA00022989"/>
    </source>
</evidence>
<evidence type="ECO:0000256" key="5">
    <source>
        <dbReference type="ARBA" id="ARBA00022837"/>
    </source>
</evidence>
<feature type="domain" description="Cadherin" evidence="15">
    <location>
        <begin position="22"/>
        <end position="112"/>
    </location>
</feature>
<dbReference type="InterPro" id="IPR015919">
    <property type="entry name" value="Cadherin-like_sf"/>
</dbReference>
<dbReference type="PANTHER" id="PTHR24027:SF422">
    <property type="entry name" value="CADHERIN DOMAIN-CONTAINING PROTEIN"/>
    <property type="match status" value="1"/>
</dbReference>
<protein>
    <recommendedName>
        <fullName evidence="18">Cadherin domain protein</fullName>
    </recommendedName>
</protein>
<feature type="domain" description="Laminin G" evidence="14">
    <location>
        <begin position="3573"/>
        <end position="3751"/>
    </location>
</feature>
<feature type="domain" description="Cadherin" evidence="15">
    <location>
        <begin position="1247"/>
        <end position="1356"/>
    </location>
</feature>
<feature type="region of interest" description="Disordered" evidence="11">
    <location>
        <begin position="3879"/>
        <end position="3911"/>
    </location>
</feature>
<dbReference type="Gene3D" id="2.10.25.10">
    <property type="entry name" value="Laminin"/>
    <property type="match status" value="1"/>
</dbReference>
<feature type="compositionally biased region" description="Polar residues" evidence="11">
    <location>
        <begin position="3883"/>
        <end position="3894"/>
    </location>
</feature>
<dbReference type="SUPFAM" id="SSF49899">
    <property type="entry name" value="Concanavalin A-like lectins/glucanases"/>
    <property type="match status" value="1"/>
</dbReference>
<dbReference type="Pfam" id="PF25374">
    <property type="entry name" value="Cadherin_FAT4_N"/>
    <property type="match status" value="1"/>
</dbReference>
<dbReference type="SMART" id="SM00112">
    <property type="entry name" value="CA"/>
    <property type="match status" value="21"/>
</dbReference>
<evidence type="ECO:0000256" key="9">
    <source>
        <dbReference type="PROSITE-ProRule" id="PRU00043"/>
    </source>
</evidence>
<keyword evidence="3 13" id="KW-0732">Signal</keyword>
<feature type="domain" description="Cadherin" evidence="15">
    <location>
        <begin position="113"/>
        <end position="219"/>
    </location>
</feature>
<keyword evidence="6 12" id="KW-1133">Transmembrane helix</keyword>
<feature type="domain" description="Cadherin" evidence="15">
    <location>
        <begin position="2770"/>
        <end position="2872"/>
    </location>
</feature>
<evidence type="ECO:0000313" key="17">
    <source>
        <dbReference type="Proteomes" id="UP001303046"/>
    </source>
</evidence>
<dbReference type="PRINTS" id="PR00205">
    <property type="entry name" value="CADHERIN"/>
</dbReference>
<sequence>MLLLLSLIFYYQLIVSINAEFHETTEAFVISEDAPAGAKVGRVQLTPGFNYKVSGLNQHFDFDTATGWITVHKPVDRESCNGSVDLLLVATPPSIIHISITVLDVNDNAPEFPVPFQNVSLVESSSISTRIPLLPATDRDAGSNGTIVKYSIENAVDEFGLIYDSPGLLYLEVRRTLDRESKQLVVMNISAQDGGNPTRTGYTTVYVEILDVNDNAPTFSTRELETKWNGLAATPVITLDATDVDHGHNGEITYSIPVGSDSEHFRIEGNQVFAQKDNPACCASLPCSTCFISVKAADRGIPPLESTALVKILLTTENLHDPQITIRLHPSTVDFALVEIGAIAGKTIAVLTVTDEDGPVLDSSPVSIESGNEDGMFELNIQKHFSILKLAKNANSTGRSEFNLQFLATDGQVPERKTRRMLKVYNEAKLVSSPVAVERDLSASIPENSPIGSFVAQVHSNSSECRFSLSSGSSPFDVDEISGIIVTTALLDVNNQSVYTLEVMVQLPPPSIQSIISTVAVKITDVNDHSPYFVDLPDQLLISEDVVVGSTVLTVKAGDKDRGENARIYYRLTGDQASEYLTIDKPSGRMTLTKAVDFEKIRQFDMQIEACDHGTPKLCTTAYLPVLVQDVNDNSPEFVCSTAHNILPKNSAIGTIVSVVSAVDRDSGAAGRVHYALLDAITGFSIDRSTGVIRTTELLHENEYKIRVGAMDGNGVMSVNNATVTLFVTEGTPLKWTRGPDTINVESSAVIGDVLAKYETSTQSSLQIKSPILSIDNQDRLTLKSSIPTDTDQFNAVLIAVLDGLSISKCILLRVDPGVLSEFKTDCRWLRIDSDGIISVKELIDKSIDSVQCAVEAWDARGRSDMLKIHITMDTPEKPLQLNVTHNLHVKERTRPGTVLTTLGTDAAYVFRADLDAPVGVFPDGTVYLRREIVLDSTNVITVPVTATHRVHNNTYNTIVRVFVDDINDHSPSCPTQTHLRIKENAKIGTTVGFLHAQDEDIGLSGVVGYKLLNSHDFLRVGIATGRVTSATVFDAETMTRIDFKYEVFDHGSPTNSAICNATVFIMDINDHEPVFEQLFYTAKVDVNEITDNRTVTKVTANDIDEGDKLTYKLLNYLLLFEIDSSSGEVSRKSRLQGDRRFNVSIAAIDQGGHRAETFLLITTSSDNELHPVFDQMMEPLNIASSTMIGSTIGKVRAVADSHVIHYHIVDHRFDIDSWGNVILVDQLTPSEVYDIVVTASTPFRNATHLLKVVISQDSPTGETVHQIEENTVPAVVTTLDDDYRILLSVPQTSAFTIRDRQLVATSPLDRENIAKYRILVGNNSTTHLLTVEVLDVNDNDPICDVTTFLAGSPPFSTKLLCTDPDTGDSSALFYHTTSSRATITSDGILTVPYFDGLVTPIFVEVSDGKNETTKRTKTVLIHVIRETIKDPGISFPSKEISMLMTSSQPVGTKLGRITAESGLPLKYYVTGSNLIKVNEDTGVISTKRPAKTDETATIVAVSSRGVATVKLHIELIEEQLTLPRSSFLFTPQSISAGRLIGPINVGRDDVTVDLSDPYLYVRENELFLKKTLEINNGHFYNCSAHVWKGRLSTNIEIYVLPLGIGDIAPIEGPIEYWIRENAQYGSVVGRIPVHPGGNAPLTYSIIGSVGLSIDQKTGILKTDTQFDHETQQIYNFKLRSTYASGEFIDKDAILLIDDENDNIPEFEHKTYSVEIGEDMAIGAEILRLKWSDADFNNAFHLSIVKGNEFGQFDVDHEGRITIVSPLDREQLSVHRLVVRLSDGAAPYPHHTTDCTVTVTLLDVNDNAPVFVSAPEFQIEENSHRMKVIGKVKAVDLDEGRNAMVSYRILPESLPWAEFVVDAVHGDIMVNKQLDYEEKQNYTFTVIAMDYGIYQLQSEQQITVYVMDVNDNAPIIQSRGTIVNIDEVAPCGSIIASFDVVDKDLIENSASVFEIEVGHGLFDVSPISGQLFLTTPLDFEKQSEYNVTVSARNIAGGMKSYKSITVRVNDNNDEVPKFVHGSPVQFSVFENLPGPYPAVIGSTISEDLDDGENGLVAYSIFRGNTSLFSINSATGELLLLTPLDREDQNEHILTVQAIDSGSPRLSATSEIKITVLDENDNAPEFDQPYYRVHVRENSRIGDSVLQVKTTDRDEGLNGLIRYTLLGESPFSINGTTGIVHVTGVVDRETVSEYQLRIKATDSGRYKQMLSIANLTIVVDDENDNNPVIRNKILDIFVPNNLKIGDVVHVVDAMDSDEKSILFYNISGPDSRYFVINERGEIFTKASLEFKAYYSITVAVFDMGGLNTSASFTFYVDDYNKFPRFTAALKNTSVSENWLGDLFSFQAESPRKSYNISYSILSGNDGSFGIDPITGLLSTSGELDRERRSVYRLWISAADTDTPPKSSITLIDIIVKDENDNSPVFEKVVYTTEVVENSDPQQLLCVSASDSDTNENAVISYSIAKGNSTGTFDIDSSTGCIRTVHHLDRELISDYRLVVLATDHGVPPLRAEAIINIKVLDEDDNAPRFSHLFHAEVKEDIEQSSYRLRVRVSDGMWEVQTGAAINVLDINDNAPIFDKNRYVFVVNESQINQPIGKISASDADEGANGAVHYRFHQDVRYLSIDVLSGDLLLLKVPEKGVTTVTAIAQDNGIKAMSSSALVTVVLPLKRDKPCDIALNKATAKGIRLGRLEEYCSDLTDKQGSSVARQFLADDSHVVVDNDGNIIVADDIPKVGDEITTELISELESGAAMIRQLKLELSQGNHHSPQLKEKVFHFTVPEDLAEGDLVGVIAADDVDVGLAGRIWYRILPGNDFPLRMYPNGTIVVNGTFDYESQKRYVFNVSAIDRGQPSRNASAQVVVDLLDVNDNPPMLQVNELVYAITSFHDVICPPVLDVDTPTEDLQFFINTAGVTTAGVHGCMKFNNTLPSVVNWIVSDDNQSIIVKAKLVDMIPKQPDISDENVRVSENAVDSTILASYGVAVFVNQNDQLSVESNEVRVKGGRRVHNDQLKVYAKSKFGRVFRSSTLTMTSTRIAPPPIFPKDSYHFNVSDKTPPDTVVHDFGMTVPADCRLEAVLGNKQKTFCLFPSGLFSVCGQLRKQTYNILAEVICGNRTFSHSEVVVTVLPAVVENIILVGFVRENSPTAVIGQIPADQGEKFSYIIGEKRLREIFSVSTDGVLTSLRPLKRSQRSIYSIPIRAHSSTGQHSTRRFIVFVDKDSENATIVPKINATVLLADTASEFHLNDVLLREKPICRPDNNERYEVSTKCHFTIEQPIDGDVLNASIGDKTVKLVLHARRLRAELEKSMLQLVLYASPGGIAAFLTEMKRTYADLDFYPIAVDVSAHRYTLLLAIIDRNRKVIAANDSRDIIRMLFQKYEFPHVLLESAETNLCANKICENGGECRQQVLWKKQSWTFFETDSIWTIPDGIVLPRCDCTAGFTGDTCEEEKYCDKTTCSDGMCTENGDCVRDCEKTCKQGICRAGICECRTGFAGADCSMIVFGKATERKYKKVKENAKKQTKTRKSSCSDLSCGDGVCHLEHGRPSCHCAGGFEAQDCSYGSHVASMHKGFITLTPTDQLQIELALNYSPLANQEFCNGSQSISIEFRTRKSHGTILALSYEAEFAVIELHSSHVRYRVFDSYRTPIEITLGGQNMDDGNWHEVVLELSEDRKTITFKVDGIGKQAVSRMVLPTILSSDLKRVQLGVNALRGQFSGCLRRFVINGHLQPINSEETLSEEYFTRTLSGDVSSECHMGSTQVALFQKPGVIASVLCVGVLAAAVLVVFTIARLTKRRHASKESTWQRTQEIDAYAMHKPQITNSHGHINQAMTTSVEGSIYASADGYETPIHHHNRHRESKPSSKSSRTVGDVVLAVRSNPAHADQYCTSSRSNNAESEPQRRQSQRMYRSVAYF</sequence>
<gene>
    <name evidence="16" type="primary">Necator_chrIII.g9457</name>
    <name evidence="16" type="ORF">RB195_008692</name>
</gene>